<dbReference type="InterPro" id="IPR051396">
    <property type="entry name" value="Bact_Antivir_Def_Nuclease"/>
</dbReference>
<protein>
    <submittedName>
        <fullName evidence="3">AAA family ATPase</fullName>
    </submittedName>
</protein>
<evidence type="ECO:0000313" key="3">
    <source>
        <dbReference type="EMBL" id="NME56092.1"/>
    </source>
</evidence>
<dbReference type="InterPro" id="IPR034139">
    <property type="entry name" value="TOPRIM_OLD"/>
</dbReference>
<dbReference type="Proteomes" id="UP000580130">
    <property type="component" value="Unassembled WGS sequence"/>
</dbReference>
<dbReference type="Pfam" id="PF20469">
    <property type="entry name" value="OLD-like_TOPRIM"/>
    <property type="match status" value="1"/>
</dbReference>
<evidence type="ECO:0000259" key="1">
    <source>
        <dbReference type="Pfam" id="PF13175"/>
    </source>
</evidence>
<dbReference type="AlphaFoldDB" id="A0A848CGV7"/>
<accession>A0A848CGV7</accession>
<dbReference type="InterPro" id="IPR041685">
    <property type="entry name" value="AAA_GajA/Old/RecF-like"/>
</dbReference>
<dbReference type="EMBL" id="JABAFX010000002">
    <property type="protein sequence ID" value="NME56092.1"/>
    <property type="molecule type" value="Genomic_DNA"/>
</dbReference>
<feature type="domain" description="Endonuclease GajA/Old nuclease/RecF-like AAA" evidence="1">
    <location>
        <begin position="1"/>
        <end position="332"/>
    </location>
</feature>
<name>A0A848CGV7_9FIRM</name>
<dbReference type="Pfam" id="PF13175">
    <property type="entry name" value="AAA_15"/>
    <property type="match status" value="1"/>
</dbReference>
<evidence type="ECO:0000259" key="2">
    <source>
        <dbReference type="Pfam" id="PF20469"/>
    </source>
</evidence>
<dbReference type="RefSeq" id="WP_168932960.1">
    <property type="nucleotide sequence ID" value="NZ_JABAFX010000002.1"/>
</dbReference>
<dbReference type="PANTHER" id="PTHR43581">
    <property type="entry name" value="ATP/GTP PHOSPHATASE"/>
    <property type="match status" value="1"/>
</dbReference>
<feature type="domain" description="OLD protein-like TOPRIM" evidence="2">
    <location>
        <begin position="375"/>
        <end position="440"/>
    </location>
</feature>
<dbReference type="CDD" id="cd01026">
    <property type="entry name" value="TOPRIM_OLD"/>
    <property type="match status" value="1"/>
</dbReference>
<dbReference type="SUPFAM" id="SSF52540">
    <property type="entry name" value="P-loop containing nucleoside triphosphate hydrolases"/>
    <property type="match status" value="1"/>
</dbReference>
<proteinExistence type="predicted"/>
<sequence>MAIEKVIIQNFKKFKEPFEINFNENINLLVGDNESGKSTILEAIHVALTGVYAGRSIRNQLSAYLFNREAVQEYLESVESGHPTAPPQIMIEIYFKSGTLPEYEGNGNSENNDGIEGIKFTIGFSEKFNADYENLLRSEKLTSIPIEFYEAKWFSFSRDEKMPRFIPVKSVMIDSSNYRYQNGSDVYISRVVKDFLEPEDITAITQAHRNMIDEFSKNEAIQTINQKISAASTVMNGKISLSADQGVQNSWESSLVTQVDGIPFAHAGKGAQCVIKTQLALSHKQAEKANIILIEEPESHLSFSRLSELMVAIEKAASGKQIIASTHSSFVANKLGLENLLLLSDNNCCSMKDLKKDTFEFFKKVAGYDTLRLILCKKAILVEGDSDELVVQRAYMDIHNGRLPIQDGIDVMTVGGVTFKRYLEIAQILQKETAVVTDNDGNIEAVEKKYKEYEGIPYINICVDETVDTGDLKLSDKAFNYNTLEPKILKENGRESLNDIFGTTYQTDDEMHKYMHAHKTDCAIAIFESPTKIKYPEYIMRAVKNE</sequence>
<comment type="caution">
    <text evidence="3">The sequence shown here is derived from an EMBL/GenBank/DDBJ whole genome shotgun (WGS) entry which is preliminary data.</text>
</comment>
<dbReference type="InterPro" id="IPR027417">
    <property type="entry name" value="P-loop_NTPase"/>
</dbReference>
<gene>
    <name evidence="3" type="ORF">HF855_01305</name>
</gene>
<reference evidence="3 4" key="1">
    <citation type="submission" date="2020-04" db="EMBL/GenBank/DDBJ databases">
        <authorList>
            <person name="Hitch T.C.A."/>
            <person name="Wylensek D."/>
            <person name="Clavel T."/>
        </authorList>
    </citation>
    <scope>NUCLEOTIDE SEQUENCE [LARGE SCALE GENOMIC DNA]</scope>
    <source>
        <strain evidence="3 4">BSM-383-APC-5F</strain>
    </source>
</reference>
<dbReference type="Gene3D" id="3.40.50.300">
    <property type="entry name" value="P-loop containing nucleotide triphosphate hydrolases"/>
    <property type="match status" value="1"/>
</dbReference>
<evidence type="ECO:0000313" key="4">
    <source>
        <dbReference type="Proteomes" id="UP000580130"/>
    </source>
</evidence>
<dbReference type="PANTHER" id="PTHR43581:SF4">
    <property type="entry name" value="ATP_GTP PHOSPHATASE"/>
    <property type="match status" value="1"/>
</dbReference>
<organism evidence="3 4">
    <name type="scientific">Dorea formicigenerans</name>
    <dbReference type="NCBI Taxonomy" id="39486"/>
    <lineage>
        <taxon>Bacteria</taxon>
        <taxon>Bacillati</taxon>
        <taxon>Bacillota</taxon>
        <taxon>Clostridia</taxon>
        <taxon>Lachnospirales</taxon>
        <taxon>Lachnospiraceae</taxon>
        <taxon>Dorea</taxon>
    </lineage>
</organism>